<keyword evidence="1" id="KW-0732">Signal</keyword>
<name>A0ABD3VI33_SINWO</name>
<gene>
    <name evidence="2" type="ORF">ACJMK2_010328</name>
</gene>
<accession>A0ABD3VI33</accession>
<evidence type="ECO:0000256" key="1">
    <source>
        <dbReference type="SAM" id="SignalP"/>
    </source>
</evidence>
<protein>
    <recommendedName>
        <fullName evidence="4">Peptidase C51 domain-containing protein</fullName>
    </recommendedName>
</protein>
<feature type="chain" id="PRO_5044771060" description="Peptidase C51 domain-containing protein" evidence="1">
    <location>
        <begin position="23"/>
        <end position="167"/>
    </location>
</feature>
<reference evidence="2 3" key="1">
    <citation type="submission" date="2024-11" db="EMBL/GenBank/DDBJ databases">
        <title>Chromosome-level genome assembly of the freshwater bivalve Anodonta woodiana.</title>
        <authorList>
            <person name="Chen X."/>
        </authorList>
    </citation>
    <scope>NUCLEOTIDE SEQUENCE [LARGE SCALE GENOMIC DNA]</scope>
    <source>
        <strain evidence="2">MN2024</strain>
        <tissue evidence="2">Gills</tissue>
    </source>
</reference>
<dbReference type="Proteomes" id="UP001634394">
    <property type="component" value="Unassembled WGS sequence"/>
</dbReference>
<dbReference type="EMBL" id="JBJQND010000012">
    <property type="protein sequence ID" value="KAL3860170.1"/>
    <property type="molecule type" value="Genomic_DNA"/>
</dbReference>
<sequence>MYHTKLVLSLFLAFCVNGVCQASSSGGNIGNRARSYIGSRKWLYSSSHETGVNTNKCNIFVADVLKEESCPAPNRWFWRYSPIGAEEWANPNSWYLSMSRCWERCNNPVKGDVIATGGHVGIVSGNRKTTSASAAASPAGLIVENDWGFRSGQNPTCWRYLHQKFLC</sequence>
<evidence type="ECO:0008006" key="4">
    <source>
        <dbReference type="Google" id="ProtNLM"/>
    </source>
</evidence>
<dbReference type="AlphaFoldDB" id="A0ABD3VI33"/>
<feature type="signal peptide" evidence="1">
    <location>
        <begin position="1"/>
        <end position="22"/>
    </location>
</feature>
<proteinExistence type="predicted"/>
<evidence type="ECO:0000313" key="2">
    <source>
        <dbReference type="EMBL" id="KAL3860170.1"/>
    </source>
</evidence>
<keyword evidence="3" id="KW-1185">Reference proteome</keyword>
<evidence type="ECO:0000313" key="3">
    <source>
        <dbReference type="Proteomes" id="UP001634394"/>
    </source>
</evidence>
<comment type="caution">
    <text evidence="2">The sequence shown here is derived from an EMBL/GenBank/DDBJ whole genome shotgun (WGS) entry which is preliminary data.</text>
</comment>
<organism evidence="2 3">
    <name type="scientific">Sinanodonta woodiana</name>
    <name type="common">Chinese pond mussel</name>
    <name type="synonym">Anodonta woodiana</name>
    <dbReference type="NCBI Taxonomy" id="1069815"/>
    <lineage>
        <taxon>Eukaryota</taxon>
        <taxon>Metazoa</taxon>
        <taxon>Spiralia</taxon>
        <taxon>Lophotrochozoa</taxon>
        <taxon>Mollusca</taxon>
        <taxon>Bivalvia</taxon>
        <taxon>Autobranchia</taxon>
        <taxon>Heteroconchia</taxon>
        <taxon>Palaeoheterodonta</taxon>
        <taxon>Unionida</taxon>
        <taxon>Unionoidea</taxon>
        <taxon>Unionidae</taxon>
        <taxon>Unioninae</taxon>
        <taxon>Sinanodonta</taxon>
    </lineage>
</organism>